<reference evidence="1 2" key="1">
    <citation type="submission" date="2019-11" db="EMBL/GenBank/DDBJ databases">
        <title>FDA dAtabase for Regulatory Grade micrObial Sequences (FDA-ARGOS): Supporting development and validation of Infectious Disease Dx tests.</title>
        <authorList>
            <person name="Patel R."/>
            <person name="Rucinski S."/>
            <person name="Tallon L."/>
            <person name="Sadzewicz L."/>
            <person name="Vavikolanu K."/>
            <person name="Mehta A."/>
            <person name="Aluvathingal J."/>
            <person name="Nadendla S."/>
            <person name="Nandy P."/>
            <person name="Geyer C."/>
            <person name="Yan Y."/>
            <person name="Sichtig H."/>
        </authorList>
    </citation>
    <scope>NUCLEOTIDE SEQUENCE [LARGE SCALE GENOMIC DNA]</scope>
    <source>
        <strain evidence="1 2">FDAARGOS_557</strain>
    </source>
</reference>
<gene>
    <name evidence="1" type="ORF">FOB19_04920</name>
</gene>
<dbReference type="EMBL" id="CP054803">
    <property type="protein sequence ID" value="QKU20823.1"/>
    <property type="molecule type" value="Genomic_DNA"/>
</dbReference>
<protein>
    <submittedName>
        <fullName evidence="1">Uncharacterized protein</fullName>
    </submittedName>
</protein>
<evidence type="ECO:0000313" key="1">
    <source>
        <dbReference type="EMBL" id="QKU20823.1"/>
    </source>
</evidence>
<name>A0A2K8UP73_ACILW</name>
<dbReference type="AlphaFoldDB" id="A0A2K8UP73"/>
<dbReference type="Proteomes" id="UP000509126">
    <property type="component" value="Chromosome"/>
</dbReference>
<organism evidence="1 2">
    <name type="scientific">Acinetobacter lwoffii</name>
    <dbReference type="NCBI Taxonomy" id="28090"/>
    <lineage>
        <taxon>Bacteria</taxon>
        <taxon>Pseudomonadati</taxon>
        <taxon>Pseudomonadota</taxon>
        <taxon>Gammaproteobacteria</taxon>
        <taxon>Moraxellales</taxon>
        <taxon>Moraxellaceae</taxon>
        <taxon>Acinetobacter</taxon>
    </lineage>
</organism>
<evidence type="ECO:0000313" key="2">
    <source>
        <dbReference type="Proteomes" id="UP000509126"/>
    </source>
</evidence>
<dbReference type="RefSeq" id="WP_005252677.1">
    <property type="nucleotide sequence ID" value="NZ_CAYTBE010000028.1"/>
</dbReference>
<proteinExistence type="predicted"/>
<accession>A0A2K8UP73</accession>
<sequence length="118" mass="13524">MSLRFSHKPNYFLFAQLLVRHIENYIQKNPNISQAAFDLRDIHALFQEDHASSSINLDGIMNIADEYKVETLSGDQKLIQRYNVDAKNTKLVIDFNSEALQSLKEGKSLIEPDATIQE</sequence>